<dbReference type="Pfam" id="PF00005">
    <property type="entry name" value="ABC_tran"/>
    <property type="match status" value="1"/>
</dbReference>
<dbReference type="AlphaFoldDB" id="A0A3B0RN80"/>
<evidence type="ECO:0000256" key="3">
    <source>
        <dbReference type="ARBA" id="ARBA00022840"/>
    </source>
</evidence>
<dbReference type="InterPro" id="IPR027417">
    <property type="entry name" value="P-loop_NTPase"/>
</dbReference>
<feature type="domain" description="ABC transporter" evidence="4">
    <location>
        <begin position="27"/>
        <end position="193"/>
    </location>
</feature>
<sequence>MGYTVTGQSERAAPPYTSRVAGTGTIASLQGISVRAGATHILRDITLNVEPGEAVGVFGTNGAGKTTLLRLLATLLKPATGTGTILGADLSGDERYEVRPRIGYVGHVPGLYPEMTLDENLSFIASAMGIDHDAVTTSLAAVGLAGASDRRAEVCSHGMQRRAEFARIVMIQPEFLLLDEPHSALDGNAIDLVD</sequence>
<keyword evidence="2" id="KW-0547">Nucleotide-binding</keyword>
<dbReference type="InterPro" id="IPR003439">
    <property type="entry name" value="ABC_transporter-like_ATP-bd"/>
</dbReference>
<dbReference type="PROSITE" id="PS50893">
    <property type="entry name" value="ABC_TRANSPORTER_2"/>
    <property type="match status" value="1"/>
</dbReference>
<proteinExistence type="predicted"/>
<keyword evidence="3" id="KW-0067">ATP-binding</keyword>
<dbReference type="GO" id="GO:0016887">
    <property type="term" value="F:ATP hydrolysis activity"/>
    <property type="evidence" value="ECO:0007669"/>
    <property type="project" value="InterPro"/>
</dbReference>
<protein>
    <recommendedName>
        <fullName evidence="4">ABC transporter domain-containing protein</fullName>
    </recommendedName>
</protein>
<dbReference type="PANTHER" id="PTHR42939">
    <property type="entry name" value="ABC TRANSPORTER ATP-BINDING PROTEIN ALBC-RELATED"/>
    <property type="match status" value="1"/>
</dbReference>
<dbReference type="EMBL" id="UOEI01000101">
    <property type="protein sequence ID" value="VAV93369.1"/>
    <property type="molecule type" value="Genomic_DNA"/>
</dbReference>
<evidence type="ECO:0000259" key="4">
    <source>
        <dbReference type="PROSITE" id="PS50893"/>
    </source>
</evidence>
<evidence type="ECO:0000256" key="1">
    <source>
        <dbReference type="ARBA" id="ARBA00022448"/>
    </source>
</evidence>
<dbReference type="GO" id="GO:0005524">
    <property type="term" value="F:ATP binding"/>
    <property type="evidence" value="ECO:0007669"/>
    <property type="project" value="UniProtKB-KW"/>
</dbReference>
<dbReference type="InterPro" id="IPR051782">
    <property type="entry name" value="ABC_Transporter_VariousFunc"/>
</dbReference>
<dbReference type="InterPro" id="IPR017871">
    <property type="entry name" value="ABC_transporter-like_CS"/>
</dbReference>
<accession>A0A3B0RN80</accession>
<dbReference type="SUPFAM" id="SSF52540">
    <property type="entry name" value="P-loop containing nucleoside triphosphate hydrolases"/>
    <property type="match status" value="1"/>
</dbReference>
<reference evidence="5" key="1">
    <citation type="submission" date="2018-06" db="EMBL/GenBank/DDBJ databases">
        <authorList>
            <person name="Zhirakovskaya E."/>
        </authorList>
    </citation>
    <scope>NUCLEOTIDE SEQUENCE</scope>
</reference>
<keyword evidence="1" id="KW-0813">Transport</keyword>
<name>A0A3B0RN80_9ZZZZ</name>
<gene>
    <name evidence="5" type="ORF">MNBD_ACTINO01-1158</name>
</gene>
<organism evidence="5">
    <name type="scientific">hydrothermal vent metagenome</name>
    <dbReference type="NCBI Taxonomy" id="652676"/>
    <lineage>
        <taxon>unclassified sequences</taxon>
        <taxon>metagenomes</taxon>
        <taxon>ecological metagenomes</taxon>
    </lineage>
</organism>
<dbReference type="PROSITE" id="PS00211">
    <property type="entry name" value="ABC_TRANSPORTER_1"/>
    <property type="match status" value="1"/>
</dbReference>
<dbReference type="Gene3D" id="3.40.50.300">
    <property type="entry name" value="P-loop containing nucleotide triphosphate hydrolases"/>
    <property type="match status" value="1"/>
</dbReference>
<evidence type="ECO:0000256" key="2">
    <source>
        <dbReference type="ARBA" id="ARBA00022741"/>
    </source>
</evidence>
<dbReference type="PANTHER" id="PTHR42939:SF1">
    <property type="entry name" value="ABC TRANSPORTER ATP-BINDING PROTEIN ALBC-RELATED"/>
    <property type="match status" value="1"/>
</dbReference>
<evidence type="ECO:0000313" key="5">
    <source>
        <dbReference type="EMBL" id="VAV93369.1"/>
    </source>
</evidence>
<feature type="non-terminal residue" evidence="5">
    <location>
        <position position="194"/>
    </location>
</feature>